<dbReference type="EMBL" id="LGRX02033496">
    <property type="protein sequence ID" value="KAK3241017.1"/>
    <property type="molecule type" value="Genomic_DNA"/>
</dbReference>
<comment type="caution">
    <text evidence="1">The sequence shown here is derived from an EMBL/GenBank/DDBJ whole genome shotgun (WGS) entry which is preliminary data.</text>
</comment>
<organism evidence="1 2">
    <name type="scientific">Cymbomonas tetramitiformis</name>
    <dbReference type="NCBI Taxonomy" id="36881"/>
    <lineage>
        <taxon>Eukaryota</taxon>
        <taxon>Viridiplantae</taxon>
        <taxon>Chlorophyta</taxon>
        <taxon>Pyramimonadophyceae</taxon>
        <taxon>Pyramimonadales</taxon>
        <taxon>Pyramimonadaceae</taxon>
        <taxon>Cymbomonas</taxon>
    </lineage>
</organism>
<evidence type="ECO:0000313" key="1">
    <source>
        <dbReference type="EMBL" id="KAK3241017.1"/>
    </source>
</evidence>
<dbReference type="Proteomes" id="UP001190700">
    <property type="component" value="Unassembled WGS sequence"/>
</dbReference>
<protein>
    <submittedName>
        <fullName evidence="1">Uncharacterized protein</fullName>
    </submittedName>
</protein>
<keyword evidence="2" id="KW-1185">Reference proteome</keyword>
<evidence type="ECO:0000313" key="2">
    <source>
        <dbReference type="Proteomes" id="UP001190700"/>
    </source>
</evidence>
<sequence length="487" mass="54319">MHSARWVDDAGQTGVFTRMKDALMGNQTSLVDADLEFIIDSRDKINSKAKDGLFAKMVEFEAALLSHRSSKAAIKPPSVNTEYFQLTNEDCQLHKEVQAAGGEIRQRLSKMDASKSEKGRGSTSRSKVWAVMINPAEIPMAPGESVQDALCTFRRWTLLDIYLCIQTWGLYYIFYLRRELSASHAMILTDRRLITVTKQGLIGNKVQDAIHRASSVILDKVKCGCVTKTQMGVQAAVQTKNGVLHIEPRHNPLNPCIWYLPPFYRSRHLDFVLKLASSVDAKNFLPGQSAAVWDVENAGMGMLDPLAGETVTGALDGDLGKSGDYCGPLTAPLTCFILPFKLVQRLRITTHRLWYYMYHKNFAPLPMCQSKSEIMAWSHLDSMTGYEIYGETQLQESCFTRIMGCFGCTAMKCCTPGYAEMQFKINTKDMPILPGDALRLDPKPMFAINRVNKKSKGDGLVATDDIAQARQMMGVLMAARQAHKSSE</sequence>
<gene>
    <name evidence="1" type="ORF">CYMTET_49181</name>
</gene>
<proteinExistence type="predicted"/>
<dbReference type="AlphaFoldDB" id="A0AAE0BSN8"/>
<reference evidence="1 2" key="1">
    <citation type="journal article" date="2015" name="Genome Biol. Evol.">
        <title>Comparative Genomics of a Bacterivorous Green Alga Reveals Evolutionary Causalities and Consequences of Phago-Mixotrophic Mode of Nutrition.</title>
        <authorList>
            <person name="Burns J.A."/>
            <person name="Paasch A."/>
            <person name="Narechania A."/>
            <person name="Kim E."/>
        </authorList>
    </citation>
    <scope>NUCLEOTIDE SEQUENCE [LARGE SCALE GENOMIC DNA]</scope>
    <source>
        <strain evidence="1 2">PLY_AMNH</strain>
    </source>
</reference>
<name>A0AAE0BSN8_9CHLO</name>
<accession>A0AAE0BSN8</accession>